<keyword evidence="1" id="KW-1133">Transmembrane helix</keyword>
<dbReference type="STRING" id="759272.G0SG62"/>
<evidence type="ECO:0000313" key="2">
    <source>
        <dbReference type="EMBL" id="EGS17201.1"/>
    </source>
</evidence>
<organism evidence="3">
    <name type="scientific">Chaetomium thermophilum (strain DSM 1495 / CBS 144.50 / IMI 039719)</name>
    <name type="common">Thermochaetoides thermophila</name>
    <dbReference type="NCBI Taxonomy" id="759272"/>
    <lineage>
        <taxon>Eukaryota</taxon>
        <taxon>Fungi</taxon>
        <taxon>Dikarya</taxon>
        <taxon>Ascomycota</taxon>
        <taxon>Pezizomycotina</taxon>
        <taxon>Sordariomycetes</taxon>
        <taxon>Sordariomycetidae</taxon>
        <taxon>Sordariales</taxon>
        <taxon>Chaetomiaceae</taxon>
        <taxon>Thermochaetoides</taxon>
    </lineage>
</organism>
<accession>G0SG62</accession>
<keyword evidence="3" id="KW-1185">Reference proteome</keyword>
<gene>
    <name evidence="2" type="ORF">CTHT_0065170</name>
</gene>
<dbReference type="InterPro" id="IPR049500">
    <property type="entry name" value="Peptidase_M50B-like"/>
</dbReference>
<evidence type="ECO:0008006" key="4">
    <source>
        <dbReference type="Google" id="ProtNLM"/>
    </source>
</evidence>
<dbReference type="OMA" id="LSVNHTQ"/>
<sequence>MAPTIITTTLAGGKPPSLLTVARAAATAAGSTATAVALSRRDLNPTHTQKVTLGIIAAYVVGIALLWNLPYVRWVLWPFKMLVIAFHEFGHAITCVLTGGRVLSISLDPREGGVTRMEGGRQAFTLPAGYLGSSLIGALLTFAGFNIVASKIASIVIGVCFLLTIWWGRRDWLTIGTVLAAVGLLVGCWFIAHAEALRYVVLFIGVMSSLYSVWDICDDLILRKVNSSDASVFAKRYGGSSQCWGVIWSIISLGFMVGGILAGLAAFKQSASEQREDSKNFIPTKLF</sequence>
<dbReference type="OrthoDB" id="40823at2759"/>
<feature type="transmembrane region" description="Helical" evidence="1">
    <location>
        <begin position="198"/>
        <end position="222"/>
    </location>
</feature>
<dbReference type="PANTHER" id="PTHR33979:SF2">
    <property type="entry name" value="PEPTIDASE M50B-LIKE-DOMAIN-CONTAINING PROTEIN"/>
    <property type="match status" value="1"/>
</dbReference>
<keyword evidence="1" id="KW-0812">Transmembrane</keyword>
<dbReference type="PANTHER" id="PTHR33979">
    <property type="entry name" value="OS02G0221600 PROTEIN"/>
    <property type="match status" value="1"/>
</dbReference>
<feature type="transmembrane region" description="Helical" evidence="1">
    <location>
        <begin position="172"/>
        <end position="192"/>
    </location>
</feature>
<feature type="transmembrane region" description="Helical" evidence="1">
    <location>
        <begin position="243"/>
        <end position="267"/>
    </location>
</feature>
<dbReference type="Pfam" id="PF13398">
    <property type="entry name" value="Peptidase_M50B"/>
    <property type="match status" value="1"/>
</dbReference>
<protein>
    <recommendedName>
        <fullName evidence="4">Peptidase M50B-like-domain-containing protein</fullName>
    </recommendedName>
</protein>
<proteinExistence type="predicted"/>
<evidence type="ECO:0000256" key="1">
    <source>
        <dbReference type="SAM" id="Phobius"/>
    </source>
</evidence>
<feature type="transmembrane region" description="Helical" evidence="1">
    <location>
        <begin position="51"/>
        <end position="69"/>
    </location>
</feature>
<feature type="transmembrane region" description="Helical" evidence="1">
    <location>
        <begin position="124"/>
        <end position="142"/>
    </location>
</feature>
<name>G0SG62_CHATD</name>
<dbReference type="GeneID" id="18260555"/>
<dbReference type="KEGG" id="cthr:CTHT_0065170"/>
<feature type="transmembrane region" description="Helical" evidence="1">
    <location>
        <begin position="148"/>
        <end position="167"/>
    </location>
</feature>
<dbReference type="eggNOG" id="ENOG502QPXP">
    <property type="taxonomic scope" value="Eukaryota"/>
</dbReference>
<evidence type="ECO:0000313" key="3">
    <source>
        <dbReference type="Proteomes" id="UP000008066"/>
    </source>
</evidence>
<keyword evidence="1" id="KW-0472">Membrane</keyword>
<dbReference type="Proteomes" id="UP000008066">
    <property type="component" value="Unassembled WGS sequence"/>
</dbReference>
<dbReference type="RefSeq" id="XP_006696819.1">
    <property type="nucleotide sequence ID" value="XM_006696756.1"/>
</dbReference>
<reference evidence="2 3" key="1">
    <citation type="journal article" date="2011" name="Cell">
        <title>Insight into structure and assembly of the nuclear pore complex by utilizing the genome of a eukaryotic thermophile.</title>
        <authorList>
            <person name="Amlacher S."/>
            <person name="Sarges P."/>
            <person name="Flemming D."/>
            <person name="van Noort V."/>
            <person name="Kunze R."/>
            <person name="Devos D.P."/>
            <person name="Arumugam M."/>
            <person name="Bork P."/>
            <person name="Hurt E."/>
        </authorList>
    </citation>
    <scope>NUCLEOTIDE SEQUENCE [LARGE SCALE GENOMIC DNA]</scope>
    <source>
        <strain evidence="3">DSM 1495 / CBS 144.50 / IMI 039719</strain>
    </source>
</reference>
<dbReference type="EMBL" id="GL988047">
    <property type="protein sequence ID" value="EGS17201.1"/>
    <property type="molecule type" value="Genomic_DNA"/>
</dbReference>
<dbReference type="AlphaFoldDB" id="G0SG62"/>
<dbReference type="HOGENOM" id="CLU_066780_0_1_1"/>